<reference evidence="1 3" key="1">
    <citation type="submission" date="2020-12" db="EMBL/GenBank/DDBJ databases">
        <title>FDA dAtabase for Regulatory Grade micrObial Sequences (FDA-ARGOS): Supporting development and validation of Infectious Disease Dx tests.</title>
        <authorList>
            <person name="Minogue T."/>
            <person name="Wolcott M."/>
            <person name="Wasieloski L."/>
            <person name="Aguilar W."/>
            <person name="Moore D."/>
            <person name="Jaissle J."/>
            <person name="Tallon L."/>
            <person name="Sadzewicz L."/>
            <person name="Zhao X."/>
            <person name="Boylan J."/>
            <person name="Ott S."/>
            <person name="Bowen H."/>
            <person name="Vavikolanu K."/>
            <person name="Mehta A."/>
            <person name="Aluvathingal J."/>
            <person name="Nadendla S."/>
            <person name="Yan Y."/>
            <person name="Sichtig H."/>
        </authorList>
    </citation>
    <scope>NUCLEOTIDE SEQUENCE [LARGE SCALE GENOMIC DNA]</scope>
    <source>
        <strain evidence="1 3">FDAARGOS_949</strain>
    </source>
</reference>
<dbReference type="EMBL" id="CP099587">
    <property type="protein sequence ID" value="USS47519.1"/>
    <property type="molecule type" value="Genomic_DNA"/>
</dbReference>
<proteinExistence type="predicted"/>
<evidence type="ECO:0000313" key="2">
    <source>
        <dbReference type="EMBL" id="USS47519.1"/>
    </source>
</evidence>
<evidence type="ECO:0000313" key="1">
    <source>
        <dbReference type="EMBL" id="QPQ93353.1"/>
    </source>
</evidence>
<dbReference type="AlphaFoldDB" id="A0AAQ0BTN3"/>
<sequence>MTDTRAGEGMELAAILARVRDALVEFNDDADLAELGNEDSLSDTLESFTHFAFLMSLEEKFNLTIPDHEFTFSKMGTLAAIARVLSRYAKSGPDA</sequence>
<gene>
    <name evidence="1" type="ORF">I6H06_13910</name>
    <name evidence="2" type="ORF">NFI99_22080</name>
</gene>
<evidence type="ECO:0000313" key="4">
    <source>
        <dbReference type="Proteomes" id="UP001056386"/>
    </source>
</evidence>
<name>A0AAQ0BTN3_BURGL</name>
<protein>
    <submittedName>
        <fullName evidence="1">Uncharacterized protein</fullName>
    </submittedName>
</protein>
<dbReference type="RefSeq" id="WP_017433090.1">
    <property type="nucleotide sequence ID" value="NZ_CP021074.1"/>
</dbReference>
<evidence type="ECO:0000313" key="3">
    <source>
        <dbReference type="Proteomes" id="UP000594892"/>
    </source>
</evidence>
<dbReference type="SUPFAM" id="SSF47336">
    <property type="entry name" value="ACP-like"/>
    <property type="match status" value="1"/>
</dbReference>
<organism evidence="1 3">
    <name type="scientific">Burkholderia glumae</name>
    <name type="common">Pseudomonas glumae</name>
    <dbReference type="NCBI Taxonomy" id="337"/>
    <lineage>
        <taxon>Bacteria</taxon>
        <taxon>Pseudomonadati</taxon>
        <taxon>Pseudomonadota</taxon>
        <taxon>Betaproteobacteria</taxon>
        <taxon>Burkholderiales</taxon>
        <taxon>Burkholderiaceae</taxon>
        <taxon>Burkholderia</taxon>
    </lineage>
</organism>
<dbReference type="Proteomes" id="UP000594892">
    <property type="component" value="Chromosome 2"/>
</dbReference>
<dbReference type="GeneID" id="45699091"/>
<accession>A0AAQ0BTN3</accession>
<dbReference type="Gene3D" id="1.10.1200.10">
    <property type="entry name" value="ACP-like"/>
    <property type="match status" value="1"/>
</dbReference>
<dbReference type="InterPro" id="IPR036736">
    <property type="entry name" value="ACP-like_sf"/>
</dbReference>
<dbReference type="EMBL" id="CP065601">
    <property type="protein sequence ID" value="QPQ93353.1"/>
    <property type="molecule type" value="Genomic_DNA"/>
</dbReference>
<reference evidence="2" key="2">
    <citation type="submission" date="2022-06" db="EMBL/GenBank/DDBJ databases">
        <title>Draft genome sequence of Burkholderia glumae strain GR20004 isolated from rice panicle showing bacterial panicle blight.</title>
        <authorList>
            <person name="Choi S.Y."/>
            <person name="Lee Y.H."/>
        </authorList>
    </citation>
    <scope>NUCLEOTIDE SEQUENCE</scope>
    <source>
        <strain evidence="2">GR20004</strain>
    </source>
</reference>
<dbReference type="Proteomes" id="UP001056386">
    <property type="component" value="Chromosome 1"/>
</dbReference>
<keyword evidence="4" id="KW-1185">Reference proteome</keyword>